<dbReference type="PANTHER" id="PTHR42988:SF2">
    <property type="entry name" value="CYCLIC NUCLEOTIDE PHOSPHODIESTERASE CBUA0032-RELATED"/>
    <property type="match status" value="1"/>
</dbReference>
<organism evidence="6 7">
    <name type="scientific">Methylobacter tundripaludum (strain ATCC BAA-1195 / DSM 17260 / SV96)</name>
    <dbReference type="NCBI Taxonomy" id="697282"/>
    <lineage>
        <taxon>Bacteria</taxon>
        <taxon>Pseudomonadati</taxon>
        <taxon>Pseudomonadota</taxon>
        <taxon>Gammaproteobacteria</taxon>
        <taxon>Methylococcales</taxon>
        <taxon>Methylococcaceae</taxon>
        <taxon>Methylobacter</taxon>
    </lineage>
</organism>
<keyword evidence="1" id="KW-0479">Metal-binding</keyword>
<dbReference type="Proteomes" id="UP000004664">
    <property type="component" value="Unassembled WGS sequence"/>
</dbReference>
<dbReference type="HOGENOM" id="CLU_501358_0_0_6"/>
<name>G3J264_METTV</name>
<dbReference type="EMBL" id="JH109154">
    <property type="protein sequence ID" value="EGW19820.1"/>
    <property type="molecule type" value="Genomic_DNA"/>
</dbReference>
<dbReference type="InterPro" id="IPR029052">
    <property type="entry name" value="Metallo-depent_PP-like"/>
</dbReference>
<keyword evidence="3" id="KW-0408">Iron</keyword>
<evidence type="ECO:0000256" key="1">
    <source>
        <dbReference type="ARBA" id="ARBA00022723"/>
    </source>
</evidence>
<dbReference type="eggNOG" id="COG1409">
    <property type="taxonomic scope" value="Bacteria"/>
</dbReference>
<accession>G3J264</accession>
<evidence type="ECO:0000256" key="3">
    <source>
        <dbReference type="ARBA" id="ARBA00023004"/>
    </source>
</evidence>
<reference evidence="6 7" key="1">
    <citation type="submission" date="2011-06" db="EMBL/GenBank/DDBJ databases">
        <title>Genomic sequence of Methylobacter tundripaludum SV96.</title>
        <authorList>
            <consortium name="US DOE Joint Genome Institute"/>
            <person name="Lucas S."/>
            <person name="Han J."/>
            <person name="Lapidus A."/>
            <person name="Cheng J.-F."/>
            <person name="Goodwin L."/>
            <person name="Pitluck S."/>
            <person name="Held B."/>
            <person name="Detter J.C."/>
            <person name="Han C."/>
            <person name="Tapia R."/>
            <person name="Land M."/>
            <person name="Hauser L."/>
            <person name="Kyrpides N."/>
            <person name="Ivanova N."/>
            <person name="Ovchinnikova G."/>
            <person name="Pagani I."/>
            <person name="Klotz M.G."/>
            <person name="Dispirito A.A."/>
            <person name="Murrell J.C."/>
            <person name="Dunfield P."/>
            <person name="Kalyuzhnaya M.G."/>
            <person name="Svenning M."/>
            <person name="Trotsenko Y.A."/>
            <person name="Stein L.Y."/>
            <person name="Woyke T."/>
        </authorList>
    </citation>
    <scope>NUCLEOTIDE SEQUENCE [LARGE SCALE GENOMIC DNA]</scope>
    <source>
        <strain evidence="7">ATCC BAA-1195 / DSM 17260 / SV96</strain>
    </source>
</reference>
<dbReference type="PANTHER" id="PTHR42988">
    <property type="entry name" value="PHOSPHOHYDROLASE"/>
    <property type="match status" value="1"/>
</dbReference>
<comment type="similarity">
    <text evidence="4">Belongs to the cyclic nucleotide phosphodiesterase class-III family.</text>
</comment>
<dbReference type="AlphaFoldDB" id="G3J264"/>
<dbReference type="GO" id="GO:0046872">
    <property type="term" value="F:metal ion binding"/>
    <property type="evidence" value="ECO:0007669"/>
    <property type="project" value="UniProtKB-KW"/>
</dbReference>
<evidence type="ECO:0000256" key="2">
    <source>
        <dbReference type="ARBA" id="ARBA00022801"/>
    </source>
</evidence>
<evidence type="ECO:0000259" key="5">
    <source>
        <dbReference type="Pfam" id="PF00149"/>
    </source>
</evidence>
<dbReference type="InterPro" id="IPR004843">
    <property type="entry name" value="Calcineurin-like_PHP"/>
</dbReference>
<sequence>MSSDSNVIATVVHLSDIHFGFTGPEPVWDELVRFVLDIKPAAILITGDIVNTPGNKLFNLAQSELKKFGDVPVLICPGNHDRHWLGNALGSLQLPFTRDFYYFLKDWFRGAPHYEVLDLGARIVARVTAIDSSDKCSYFARSFVDADTLKNLAQAVDNKKQDDKEKGKLNIRIVMTHHHLLPVVSLEAKYDQLIGPFQTATTLTVNAGTVLKTLSEGHVDLVLHGHEHEKNIAKYTTIENRLGNVTIIGAGSSTGTITGKGWYFSKASFNVIEVCEDDSIWLRTYFGSGKTFSSSTENRHLLFEAVDLRRARYYLTHNIDETEALGLKLHFRFLVNRDIIVHRSYFNISLIDNTHEFSVYSETGKLPKDLKVWVVDKDGNKIYGDVGEGFYVDKKRTNAWRCKAKFPVQIFQFPYHVVTSYRWEEVGMLTREHIDKLPAQSRGPLYSDYLKHVYYLIPPLDKMPATLDISVDLPTELAPDDAPGNVFVYTQAEGENCPVHSIALTKTIYSSGEGHYALRVDYPDPETKYFLAWLVRNEPKVMH</sequence>
<dbReference type="Pfam" id="PF00149">
    <property type="entry name" value="Metallophos"/>
    <property type="match status" value="1"/>
</dbReference>
<evidence type="ECO:0000313" key="7">
    <source>
        <dbReference type="Proteomes" id="UP000004664"/>
    </source>
</evidence>
<proteinExistence type="inferred from homology"/>
<keyword evidence="2" id="KW-0378">Hydrolase</keyword>
<keyword evidence="7" id="KW-1185">Reference proteome</keyword>
<dbReference type="GO" id="GO:0016787">
    <property type="term" value="F:hydrolase activity"/>
    <property type="evidence" value="ECO:0007669"/>
    <property type="project" value="UniProtKB-KW"/>
</dbReference>
<feature type="domain" description="Calcineurin-like phosphoesterase" evidence="5">
    <location>
        <begin position="10"/>
        <end position="229"/>
    </location>
</feature>
<gene>
    <name evidence="6" type="ORF">Mettu_2937</name>
</gene>
<dbReference type="InterPro" id="IPR050884">
    <property type="entry name" value="CNP_phosphodiesterase-III"/>
</dbReference>
<dbReference type="SUPFAM" id="SSF56300">
    <property type="entry name" value="Metallo-dependent phosphatases"/>
    <property type="match status" value="1"/>
</dbReference>
<dbReference type="STRING" id="697282.Mettu_2937"/>
<evidence type="ECO:0000313" key="6">
    <source>
        <dbReference type="EMBL" id="EGW19820.1"/>
    </source>
</evidence>
<evidence type="ECO:0000256" key="4">
    <source>
        <dbReference type="ARBA" id="ARBA00025742"/>
    </source>
</evidence>
<dbReference type="Gene3D" id="3.60.21.10">
    <property type="match status" value="1"/>
</dbReference>
<protein>
    <submittedName>
        <fullName evidence="6">Metallophosphoesterase</fullName>
    </submittedName>
</protein>